<dbReference type="PANTHER" id="PTHR43734">
    <property type="entry name" value="PHYTOENE DESATURASE"/>
    <property type="match status" value="1"/>
</dbReference>
<accession>A0A7Y4IN14</accession>
<evidence type="ECO:0000259" key="8">
    <source>
        <dbReference type="Pfam" id="PF01593"/>
    </source>
</evidence>
<protein>
    <submittedName>
        <fullName evidence="9">Phytoene desaturase</fullName>
    </submittedName>
</protein>
<sequence>MDRVTVLRPSGMAGLAARSGGRRAIVIGSGFGGLAAAIRLAARGWRVTVLERMDSPGGRANAFQQDGFTFDAGPTVITCPHLLEELWALAGQRMADHVELRPVAPLYRMRFPDGSTFDYHTDREAMRQSVRRLSPRDEAGFLALCARVERMYEAGIGPLMSTPVPDVLSLAPFTPALVRDEAFRSMFGLVSKHIRDERLQQALSFHPLLIGGSPFATASAVYTSIQFVERRWGAFFPVGGTGALVRGLVELLESLGGEVRYGSEVTEIALEGRKATGVRLGDGTGLAADVVVSNADAAWTYRYLVPGHVRKHWTDARINRARYSMSAFLWYFGTRRQYPEVAHHTLLFGKDFRGMFSGLEGPGQPSADPLLYLHRPTATDAALAPSGHDAFYVLAPVPHLGTGAEWKQRAGAFRRELEERLSRTVLPGLGSELMTSRFATPEYFRDELRSFRGAAFSFAPTLWQTTFLRAQARSEDVDRLYMVGAGTHPGAGLPAVLCSAKIVDKAIAYA</sequence>
<dbReference type="PANTHER" id="PTHR43734:SF3">
    <property type="entry name" value="B-CAROTENE KETOLASE"/>
    <property type="match status" value="1"/>
</dbReference>
<evidence type="ECO:0000256" key="1">
    <source>
        <dbReference type="ARBA" id="ARBA00004829"/>
    </source>
</evidence>
<dbReference type="EMBL" id="JABFNT010000119">
    <property type="protein sequence ID" value="NOJ82239.1"/>
    <property type="molecule type" value="Genomic_DNA"/>
</dbReference>
<dbReference type="NCBIfam" id="TIGR02734">
    <property type="entry name" value="crtI_fam"/>
    <property type="match status" value="1"/>
</dbReference>
<evidence type="ECO:0000256" key="4">
    <source>
        <dbReference type="ARBA" id="ARBA00022746"/>
    </source>
</evidence>
<reference evidence="9 10" key="1">
    <citation type="submission" date="2020-05" db="EMBL/GenBank/DDBJ databases">
        <authorList>
            <person name="Whitworth D."/>
        </authorList>
    </citation>
    <scope>NUCLEOTIDE SEQUENCE [LARGE SCALE GENOMIC DNA]</scope>
    <source>
        <strain evidence="9 10">AM005</strain>
    </source>
</reference>
<dbReference type="InterPro" id="IPR014105">
    <property type="entry name" value="Carotenoid/retinoid_OxRdtase"/>
</dbReference>
<evidence type="ECO:0000313" key="10">
    <source>
        <dbReference type="Proteomes" id="UP000533080"/>
    </source>
</evidence>
<dbReference type="GO" id="GO:0016117">
    <property type="term" value="P:carotenoid biosynthetic process"/>
    <property type="evidence" value="ECO:0007669"/>
    <property type="project" value="UniProtKB-KW"/>
</dbReference>
<dbReference type="InterPro" id="IPR002937">
    <property type="entry name" value="Amino_oxidase"/>
</dbReference>
<evidence type="ECO:0000256" key="2">
    <source>
        <dbReference type="ARBA" id="ARBA00006046"/>
    </source>
</evidence>
<keyword evidence="4 7" id="KW-0125">Carotenoid biosynthesis</keyword>
<organism evidence="9 10">
    <name type="scientific">Myxococcus xanthus</name>
    <dbReference type="NCBI Taxonomy" id="34"/>
    <lineage>
        <taxon>Bacteria</taxon>
        <taxon>Pseudomonadati</taxon>
        <taxon>Myxococcota</taxon>
        <taxon>Myxococcia</taxon>
        <taxon>Myxococcales</taxon>
        <taxon>Cystobacterineae</taxon>
        <taxon>Myxococcaceae</taxon>
        <taxon>Myxococcus</taxon>
    </lineage>
</organism>
<comment type="pathway">
    <text evidence="1 7">Carotenoid biosynthesis.</text>
</comment>
<dbReference type="FunFam" id="3.50.50.60:FF:000378">
    <property type="entry name" value="Phytoene desaturase"/>
    <property type="match status" value="1"/>
</dbReference>
<gene>
    <name evidence="9" type="primary">crtI</name>
    <name evidence="9" type="ORF">HNV28_28595</name>
</gene>
<dbReference type="GO" id="GO:0016491">
    <property type="term" value="F:oxidoreductase activity"/>
    <property type="evidence" value="ECO:0007669"/>
    <property type="project" value="UniProtKB-KW"/>
</dbReference>
<dbReference type="AlphaFoldDB" id="A0A7Y4IN14"/>
<comment type="caution">
    <text evidence="9">The sequence shown here is derived from an EMBL/GenBank/DDBJ whole genome shotgun (WGS) entry which is preliminary data.</text>
</comment>
<evidence type="ECO:0000256" key="7">
    <source>
        <dbReference type="RuleBase" id="RU362075"/>
    </source>
</evidence>
<evidence type="ECO:0000256" key="3">
    <source>
        <dbReference type="ARBA" id="ARBA00022630"/>
    </source>
</evidence>
<dbReference type="Pfam" id="PF01593">
    <property type="entry name" value="Amino_oxidase"/>
    <property type="match status" value="1"/>
</dbReference>
<dbReference type="InterPro" id="IPR036188">
    <property type="entry name" value="FAD/NAD-bd_sf"/>
</dbReference>
<keyword evidence="3" id="KW-0285">Flavoprotein</keyword>
<keyword evidence="6 7" id="KW-0560">Oxidoreductase</keyword>
<evidence type="ECO:0000256" key="5">
    <source>
        <dbReference type="ARBA" id="ARBA00022827"/>
    </source>
</evidence>
<dbReference type="SUPFAM" id="SSF51905">
    <property type="entry name" value="FAD/NAD(P)-binding domain"/>
    <property type="match status" value="1"/>
</dbReference>
<feature type="domain" description="Amine oxidase" evidence="8">
    <location>
        <begin position="32"/>
        <end position="497"/>
    </location>
</feature>
<dbReference type="Gene3D" id="3.50.50.60">
    <property type="entry name" value="FAD/NAD(P)-binding domain"/>
    <property type="match status" value="2"/>
</dbReference>
<comment type="similarity">
    <text evidence="2 7">Belongs to the carotenoid/retinoid oxidoreductase family.</text>
</comment>
<keyword evidence="5" id="KW-0274">FAD</keyword>
<name>A0A7Y4IN14_MYXXA</name>
<evidence type="ECO:0000313" key="9">
    <source>
        <dbReference type="EMBL" id="NOJ82239.1"/>
    </source>
</evidence>
<dbReference type="Proteomes" id="UP000533080">
    <property type="component" value="Unassembled WGS sequence"/>
</dbReference>
<evidence type="ECO:0000256" key="6">
    <source>
        <dbReference type="ARBA" id="ARBA00023002"/>
    </source>
</evidence>
<proteinExistence type="inferred from homology"/>